<evidence type="ECO:0000256" key="1">
    <source>
        <dbReference type="SAM" id="MobiDB-lite"/>
    </source>
</evidence>
<dbReference type="EnsemblPlants" id="OMERI09G07890.1">
    <property type="protein sequence ID" value="OMERI09G07890.1"/>
    <property type="gene ID" value="OMERI09G07890"/>
</dbReference>
<dbReference type="Gramene" id="OMERI09G07890.1">
    <property type="protein sequence ID" value="OMERI09G07890.1"/>
    <property type="gene ID" value="OMERI09G07890"/>
</dbReference>
<evidence type="ECO:0000313" key="3">
    <source>
        <dbReference type="EnsemblPlants" id="OMERI09G07890.1"/>
    </source>
</evidence>
<dbReference type="Proteomes" id="UP000008021">
    <property type="component" value="Chromosome 9"/>
</dbReference>
<organism evidence="3">
    <name type="scientific">Oryza meridionalis</name>
    <dbReference type="NCBI Taxonomy" id="40149"/>
    <lineage>
        <taxon>Eukaryota</taxon>
        <taxon>Viridiplantae</taxon>
        <taxon>Streptophyta</taxon>
        <taxon>Embryophyta</taxon>
        <taxon>Tracheophyta</taxon>
        <taxon>Spermatophyta</taxon>
        <taxon>Magnoliopsida</taxon>
        <taxon>Liliopsida</taxon>
        <taxon>Poales</taxon>
        <taxon>Poaceae</taxon>
        <taxon>BOP clade</taxon>
        <taxon>Oryzoideae</taxon>
        <taxon>Oryzeae</taxon>
        <taxon>Oryzinae</taxon>
        <taxon>Oryza</taxon>
    </lineage>
</organism>
<reference evidence="3" key="1">
    <citation type="submission" date="2015-04" db="UniProtKB">
        <authorList>
            <consortium name="EnsemblPlants"/>
        </authorList>
    </citation>
    <scope>IDENTIFICATION</scope>
</reference>
<keyword evidence="2" id="KW-0732">Signal</keyword>
<proteinExistence type="predicted"/>
<feature type="compositionally biased region" description="Low complexity" evidence="1">
    <location>
        <begin position="110"/>
        <end position="125"/>
    </location>
</feature>
<feature type="region of interest" description="Disordered" evidence="1">
    <location>
        <begin position="86"/>
        <end position="138"/>
    </location>
</feature>
<feature type="signal peptide" evidence="2">
    <location>
        <begin position="1"/>
        <end position="21"/>
    </location>
</feature>
<keyword evidence="4" id="KW-1185">Reference proteome</keyword>
<reference evidence="3" key="2">
    <citation type="submission" date="2018-05" db="EMBL/GenBank/DDBJ databases">
        <title>OmerRS3 (Oryza meridionalis Reference Sequence Version 3).</title>
        <authorList>
            <person name="Zhang J."/>
            <person name="Kudrna D."/>
            <person name="Lee S."/>
            <person name="Talag J."/>
            <person name="Welchert J."/>
            <person name="Wing R.A."/>
        </authorList>
    </citation>
    <scope>NUCLEOTIDE SEQUENCE [LARGE SCALE GENOMIC DNA]</scope>
    <source>
        <strain evidence="3">cv. OR44</strain>
    </source>
</reference>
<evidence type="ECO:0000256" key="2">
    <source>
        <dbReference type="SAM" id="SignalP"/>
    </source>
</evidence>
<evidence type="ECO:0000313" key="4">
    <source>
        <dbReference type="Proteomes" id="UP000008021"/>
    </source>
</evidence>
<feature type="compositionally biased region" description="Pro residues" evidence="1">
    <location>
        <begin position="94"/>
        <end position="109"/>
    </location>
</feature>
<sequence length="165" mass="17918">MPRTLSAPAQLFLPLPVGVLCCVFLGEKPKQHAWRSGDGESSCLLLFLSHSVCRPRPGLNSFSRASSSSPSRATVATAVGTAMALDAAARPTSTQPPLPRSRLRPPPRPLAHARSPAHARGAPQRRGGGRATSERTGWETHWWKTHSLRDQMPHMYLSLKASMII</sequence>
<name>A0A0E0ES52_9ORYZ</name>
<protein>
    <submittedName>
        <fullName evidence="3">Uncharacterized protein</fullName>
    </submittedName>
</protein>
<dbReference type="AlphaFoldDB" id="A0A0E0ES52"/>
<dbReference type="HOGENOM" id="CLU_1613457_0_0_1"/>
<accession>A0A0E0ES52</accession>
<feature type="chain" id="PRO_5002358554" evidence="2">
    <location>
        <begin position="22"/>
        <end position="165"/>
    </location>
</feature>